<dbReference type="InterPro" id="IPR005829">
    <property type="entry name" value="Sugar_transporter_CS"/>
</dbReference>
<feature type="transmembrane region" description="Helical" evidence="9">
    <location>
        <begin position="317"/>
        <end position="340"/>
    </location>
</feature>
<proteinExistence type="inferred from homology"/>
<reference evidence="11 12" key="1">
    <citation type="submission" date="2015-11" db="EMBL/GenBank/DDBJ databases">
        <title>The genome of Debaryomyces fabryi.</title>
        <authorList>
            <person name="Tafer H."/>
            <person name="Lopandic K."/>
        </authorList>
    </citation>
    <scope>NUCLEOTIDE SEQUENCE [LARGE SCALE GENOMIC DNA]</scope>
    <source>
        <strain evidence="11 12">CBS 789</strain>
    </source>
</reference>
<protein>
    <recommendedName>
        <fullName evidence="10">Major facilitator superfamily (MFS) profile domain-containing protein</fullName>
    </recommendedName>
</protein>
<feature type="transmembrane region" description="Helical" evidence="9">
    <location>
        <begin position="412"/>
        <end position="429"/>
    </location>
</feature>
<evidence type="ECO:0000256" key="8">
    <source>
        <dbReference type="RuleBase" id="RU003346"/>
    </source>
</evidence>
<dbReference type="InterPro" id="IPR020846">
    <property type="entry name" value="MFS_dom"/>
</dbReference>
<dbReference type="InterPro" id="IPR005828">
    <property type="entry name" value="MFS_sugar_transport-like"/>
</dbReference>
<dbReference type="EMBL" id="LMYN01000103">
    <property type="protein sequence ID" value="KSA00092.1"/>
    <property type="molecule type" value="Genomic_DNA"/>
</dbReference>
<feature type="domain" description="Major facilitator superfamily (MFS) profile" evidence="10">
    <location>
        <begin position="29"/>
        <end position="471"/>
    </location>
</feature>
<dbReference type="Pfam" id="PF00083">
    <property type="entry name" value="Sugar_tr"/>
    <property type="match status" value="1"/>
</dbReference>
<evidence type="ECO:0000256" key="9">
    <source>
        <dbReference type="SAM" id="Phobius"/>
    </source>
</evidence>
<keyword evidence="6 9" id="KW-0472">Membrane</keyword>
<dbReference type="NCBIfam" id="TIGR00879">
    <property type="entry name" value="SP"/>
    <property type="match status" value="1"/>
</dbReference>
<accession>A0A0V1PVL0</accession>
<dbReference type="InterPro" id="IPR036259">
    <property type="entry name" value="MFS_trans_sf"/>
</dbReference>
<evidence type="ECO:0000256" key="6">
    <source>
        <dbReference type="ARBA" id="ARBA00023136"/>
    </source>
</evidence>
<comment type="subcellular location">
    <subcellularLocation>
        <location evidence="1">Membrane</location>
        <topology evidence="1">Multi-pass membrane protein</topology>
    </subcellularLocation>
</comment>
<keyword evidence="12" id="KW-1185">Reference proteome</keyword>
<feature type="transmembrane region" description="Helical" evidence="9">
    <location>
        <begin position="282"/>
        <end position="305"/>
    </location>
</feature>
<dbReference type="PRINTS" id="PR00171">
    <property type="entry name" value="SUGRTRNSPORT"/>
</dbReference>
<dbReference type="RefSeq" id="XP_015466194.1">
    <property type="nucleotide sequence ID" value="XM_015612963.1"/>
</dbReference>
<dbReference type="GeneID" id="26841143"/>
<evidence type="ECO:0000256" key="2">
    <source>
        <dbReference type="ARBA" id="ARBA00010992"/>
    </source>
</evidence>
<evidence type="ECO:0000256" key="4">
    <source>
        <dbReference type="ARBA" id="ARBA00022692"/>
    </source>
</evidence>
<feature type="transmembrane region" description="Helical" evidence="9">
    <location>
        <begin position="347"/>
        <end position="366"/>
    </location>
</feature>
<name>A0A0V1PVL0_9ASCO</name>
<evidence type="ECO:0000256" key="1">
    <source>
        <dbReference type="ARBA" id="ARBA00004141"/>
    </source>
</evidence>
<evidence type="ECO:0000313" key="11">
    <source>
        <dbReference type="EMBL" id="KSA00092.1"/>
    </source>
</evidence>
<organism evidence="11 12">
    <name type="scientific">Debaryomyces fabryi</name>
    <dbReference type="NCBI Taxonomy" id="58627"/>
    <lineage>
        <taxon>Eukaryota</taxon>
        <taxon>Fungi</taxon>
        <taxon>Dikarya</taxon>
        <taxon>Ascomycota</taxon>
        <taxon>Saccharomycotina</taxon>
        <taxon>Pichiomycetes</taxon>
        <taxon>Debaryomycetaceae</taxon>
        <taxon>Debaryomyces</taxon>
    </lineage>
</organism>
<dbReference type="InterPro" id="IPR003663">
    <property type="entry name" value="Sugar/inositol_transpt"/>
</dbReference>
<feature type="transmembrane region" description="Helical" evidence="9">
    <location>
        <begin position="449"/>
        <end position="467"/>
    </location>
</feature>
<feature type="transmembrane region" description="Helical" evidence="9">
    <location>
        <begin position="20"/>
        <end position="42"/>
    </location>
</feature>
<dbReference type="AlphaFoldDB" id="A0A0V1PVL0"/>
<dbReference type="PROSITE" id="PS00217">
    <property type="entry name" value="SUGAR_TRANSPORT_2"/>
    <property type="match status" value="1"/>
</dbReference>
<keyword evidence="5 9" id="KW-1133">Transmembrane helix</keyword>
<dbReference type="CDD" id="cd17356">
    <property type="entry name" value="MFS_HXT"/>
    <property type="match status" value="1"/>
</dbReference>
<feature type="transmembrane region" description="Helical" evidence="9">
    <location>
        <begin position="194"/>
        <end position="213"/>
    </location>
</feature>
<gene>
    <name evidence="11" type="ORF">AC631_04134</name>
</gene>
<dbReference type="PROSITE" id="PS50850">
    <property type="entry name" value="MFS"/>
    <property type="match status" value="1"/>
</dbReference>
<dbReference type="Proteomes" id="UP000054251">
    <property type="component" value="Unassembled WGS sequence"/>
</dbReference>
<evidence type="ECO:0000256" key="5">
    <source>
        <dbReference type="ARBA" id="ARBA00022989"/>
    </source>
</evidence>
<comment type="similarity">
    <text evidence="2 8">Belongs to the major facilitator superfamily. Sugar transporter (TC 2.A.1.1) family.</text>
</comment>
<dbReference type="GO" id="GO:0005886">
    <property type="term" value="C:plasma membrane"/>
    <property type="evidence" value="ECO:0007669"/>
    <property type="project" value="UniProtKB-ARBA"/>
</dbReference>
<keyword evidence="3 8" id="KW-0813">Transport</keyword>
<dbReference type="GO" id="GO:0010255">
    <property type="term" value="P:glucose mediated signaling pathway"/>
    <property type="evidence" value="ECO:0007669"/>
    <property type="project" value="UniProtKB-ARBA"/>
</dbReference>
<evidence type="ECO:0000259" key="10">
    <source>
        <dbReference type="PROSITE" id="PS50850"/>
    </source>
</evidence>
<keyword evidence="4 9" id="KW-0812">Transmembrane</keyword>
<dbReference type="PANTHER" id="PTHR48022">
    <property type="entry name" value="PLASTIDIC GLUCOSE TRANSPORTER 4"/>
    <property type="match status" value="1"/>
</dbReference>
<feature type="transmembrane region" description="Helical" evidence="9">
    <location>
        <begin position="74"/>
        <end position="94"/>
    </location>
</feature>
<feature type="transmembrane region" description="Helical" evidence="9">
    <location>
        <begin position="101"/>
        <end position="118"/>
    </location>
</feature>
<evidence type="ECO:0000313" key="12">
    <source>
        <dbReference type="Proteomes" id="UP000054251"/>
    </source>
</evidence>
<dbReference type="Gene3D" id="1.20.1250.20">
    <property type="entry name" value="MFS general substrate transporter like domains"/>
    <property type="match status" value="1"/>
</dbReference>
<dbReference type="PROSITE" id="PS00216">
    <property type="entry name" value="SUGAR_TRANSPORT_1"/>
    <property type="match status" value="1"/>
</dbReference>
<dbReference type="GO" id="GO:0005351">
    <property type="term" value="F:carbohydrate:proton symporter activity"/>
    <property type="evidence" value="ECO:0007669"/>
    <property type="project" value="TreeGrafter"/>
</dbReference>
<comment type="caution">
    <text evidence="11">The sequence shown here is derived from an EMBL/GenBank/DDBJ whole genome shotgun (WGS) entry which is preliminary data.</text>
</comment>
<sequence length="527" mass="57793">MGLEDNAIVRKYVNVGERKAGSASMGIFVGAFAAFGGVLYGYDTGTISGIMAMDYVRGEFPDNKKNFTSKESSLIVSILSAGTFFGALLAPLVSDTLGRRWSLIISTFIIFNLGVILQTASTGIPLLCAGRAIAGFGVGLISAVIPLYQSEATPKWIRGAVVSCYQWAITIGLLLAACVNQGTHKRNDSGSYRIPIAIQLLWSLILGTGMIFLPDTPRFWIHKGNEDEAKKSLKILRKLPIDHPDLLEEYEDIKAAYDFECSFGKATWTDLFTTKNRQLKRLFTGVALQAFQQLTGVNFIFYFGTSFFQSAGIENEFLISLATNIVNVGMTVPGILLIELVGRRSMLLWGAVGMSVSQFIVAIVGVATDSTAANKVLIAFTCFFIAFFASTWGPIAWVVIGEIFPLRTRAKSVALSAASNWLWNWAIAYATPYMVDSGKGNANLGTNVFFIWGGCNFLCIMFTYFFIYETKGYSLEQIDELYEKIPHAWKSRGFIPSVHAFREDGAESISSVGKDLEKVTEVETTSV</sequence>
<feature type="transmembrane region" description="Helical" evidence="9">
    <location>
        <begin position="378"/>
        <end position="400"/>
    </location>
</feature>
<evidence type="ECO:0000256" key="3">
    <source>
        <dbReference type="ARBA" id="ARBA00022448"/>
    </source>
</evidence>
<dbReference type="SUPFAM" id="SSF103473">
    <property type="entry name" value="MFS general substrate transporter"/>
    <property type="match status" value="1"/>
</dbReference>
<dbReference type="InterPro" id="IPR050360">
    <property type="entry name" value="MFS_Sugar_Transporters"/>
</dbReference>
<evidence type="ECO:0000256" key="7">
    <source>
        <dbReference type="ARBA" id="ARBA00023180"/>
    </source>
</evidence>
<dbReference type="OrthoDB" id="6612291at2759"/>
<feature type="transmembrane region" description="Helical" evidence="9">
    <location>
        <begin position="124"/>
        <end position="148"/>
    </location>
</feature>
<dbReference type="FunFam" id="1.20.1250.20:FF:000115">
    <property type="entry name" value="High-affinity glucose transporter"/>
    <property type="match status" value="1"/>
</dbReference>
<dbReference type="GO" id="GO:0005536">
    <property type="term" value="F:D-glucose binding"/>
    <property type="evidence" value="ECO:0007669"/>
    <property type="project" value="UniProtKB-ARBA"/>
</dbReference>
<keyword evidence="7" id="KW-0325">Glycoprotein</keyword>
<dbReference type="PANTHER" id="PTHR48022:SF17">
    <property type="entry name" value="HEXOSE TRANSPORTER"/>
    <property type="match status" value="1"/>
</dbReference>
<feature type="transmembrane region" description="Helical" evidence="9">
    <location>
        <begin position="160"/>
        <end position="182"/>
    </location>
</feature>